<proteinExistence type="predicted"/>
<dbReference type="PANTHER" id="PTHR11735">
    <property type="entry name" value="TRNA N6-ADENOSINE THREONYLCARBAMOYLTRANSFERASE"/>
    <property type="match status" value="1"/>
</dbReference>
<dbReference type="AlphaFoldDB" id="A0A7C1F839"/>
<dbReference type="PANTHER" id="PTHR11735:SF11">
    <property type="entry name" value="TRNA THREONYLCARBAMOYLADENOSINE BIOSYNTHESIS PROTEIN TSAB"/>
    <property type="match status" value="1"/>
</dbReference>
<accession>A0A7C1F839</accession>
<name>A0A7C1F839_9THEO</name>
<dbReference type="SUPFAM" id="SSF53067">
    <property type="entry name" value="Actin-like ATPase domain"/>
    <property type="match status" value="2"/>
</dbReference>
<dbReference type="InterPro" id="IPR000905">
    <property type="entry name" value="Gcp-like_dom"/>
</dbReference>
<dbReference type="CDD" id="cd24032">
    <property type="entry name" value="ASKHA_NBD_TsaB"/>
    <property type="match status" value="1"/>
</dbReference>
<dbReference type="GO" id="GO:0016740">
    <property type="term" value="F:transferase activity"/>
    <property type="evidence" value="ECO:0007669"/>
    <property type="project" value="UniProtKB-KW"/>
</dbReference>
<keyword evidence="2" id="KW-0808">Transferase</keyword>
<dbReference type="GO" id="GO:0005829">
    <property type="term" value="C:cytosol"/>
    <property type="evidence" value="ECO:0007669"/>
    <property type="project" value="TreeGrafter"/>
</dbReference>
<sequence length="230" mass="24108">MTFLLGIETATPLLSVAVVGPEGLRAERAASGERLHSVRLFPFLQELFSDAGICPRDLRGIAVSQGPGSFTGLRLGVITAKTIAQVLELPVVGVPTLLVLAAQLPNIGAPVCPVLTSRRGEVYAAVYAPGAFEPPPIVAPFAAAPEEVARKLAGFSQILLAGEGAWASQQIFTEVLGEKALFAPKLFNYPRAAVVAALGYYRMERGEGVSAFALLPEYLRSPAITGVSPA</sequence>
<protein>
    <submittedName>
        <fullName evidence="2">tRNA (Adenosine(37)-N6)-threonylcarbamoyltransferase complex dimerization subunit type 1 TsaB</fullName>
    </submittedName>
</protein>
<feature type="domain" description="Gcp-like" evidence="1">
    <location>
        <begin position="33"/>
        <end position="199"/>
    </location>
</feature>
<dbReference type="InterPro" id="IPR022496">
    <property type="entry name" value="T6A_TsaB"/>
</dbReference>
<dbReference type="InterPro" id="IPR043129">
    <property type="entry name" value="ATPase_NBD"/>
</dbReference>
<organism evidence="2">
    <name type="scientific">Ammonifex degensii</name>
    <dbReference type="NCBI Taxonomy" id="42838"/>
    <lineage>
        <taxon>Bacteria</taxon>
        <taxon>Bacillati</taxon>
        <taxon>Bacillota</taxon>
        <taxon>Clostridia</taxon>
        <taxon>Thermoanaerobacterales</taxon>
        <taxon>Thermoanaerobacteraceae</taxon>
        <taxon>Ammonifex</taxon>
    </lineage>
</organism>
<dbReference type="EMBL" id="DSMV01000197">
    <property type="protein sequence ID" value="HDW51741.1"/>
    <property type="molecule type" value="Genomic_DNA"/>
</dbReference>
<dbReference type="Gene3D" id="3.30.420.40">
    <property type="match status" value="2"/>
</dbReference>
<dbReference type="Pfam" id="PF00814">
    <property type="entry name" value="TsaD"/>
    <property type="match status" value="1"/>
</dbReference>
<gene>
    <name evidence="2" type="primary">tsaB</name>
    <name evidence="2" type="ORF">ENQ35_03265</name>
</gene>
<evidence type="ECO:0000259" key="1">
    <source>
        <dbReference type="Pfam" id="PF00814"/>
    </source>
</evidence>
<reference evidence="2" key="1">
    <citation type="journal article" date="2020" name="mSystems">
        <title>Genome- and Community-Level Interaction Insights into Carbon Utilization and Element Cycling Functions of Hydrothermarchaeota in Hydrothermal Sediment.</title>
        <authorList>
            <person name="Zhou Z."/>
            <person name="Liu Y."/>
            <person name="Xu W."/>
            <person name="Pan J."/>
            <person name="Luo Z.H."/>
            <person name="Li M."/>
        </authorList>
    </citation>
    <scope>NUCLEOTIDE SEQUENCE [LARGE SCALE GENOMIC DNA]</scope>
    <source>
        <strain evidence="2">SpSt-301</strain>
    </source>
</reference>
<evidence type="ECO:0000313" key="2">
    <source>
        <dbReference type="EMBL" id="HDW51741.1"/>
    </source>
</evidence>
<dbReference type="NCBIfam" id="TIGR03725">
    <property type="entry name" value="T6A_YeaZ"/>
    <property type="match status" value="1"/>
</dbReference>
<comment type="caution">
    <text evidence="2">The sequence shown here is derived from an EMBL/GenBank/DDBJ whole genome shotgun (WGS) entry which is preliminary data.</text>
</comment>
<dbReference type="GO" id="GO:0002949">
    <property type="term" value="P:tRNA threonylcarbamoyladenosine modification"/>
    <property type="evidence" value="ECO:0007669"/>
    <property type="project" value="InterPro"/>
</dbReference>